<keyword evidence="2" id="KW-1185">Reference proteome</keyword>
<name>A0AA35KGK4_9SAUR</name>
<proteinExistence type="predicted"/>
<dbReference type="EMBL" id="OX395131">
    <property type="protein sequence ID" value="CAI5777947.1"/>
    <property type="molecule type" value="Genomic_DNA"/>
</dbReference>
<dbReference type="AlphaFoldDB" id="A0AA35KGK4"/>
<protein>
    <submittedName>
        <fullName evidence="1">Uncharacterized protein</fullName>
    </submittedName>
</protein>
<accession>A0AA35KGK4</accession>
<evidence type="ECO:0000313" key="2">
    <source>
        <dbReference type="Proteomes" id="UP001178461"/>
    </source>
</evidence>
<sequence length="58" mass="6386">MRRGGARRSGPESAGRDAAVVAAAVRESSFPKPILDQERSTTGIWQRHNLAWRVISLL</sequence>
<reference evidence="1" key="1">
    <citation type="submission" date="2022-12" db="EMBL/GenBank/DDBJ databases">
        <authorList>
            <person name="Alioto T."/>
            <person name="Alioto T."/>
            <person name="Gomez Garrido J."/>
        </authorList>
    </citation>
    <scope>NUCLEOTIDE SEQUENCE</scope>
</reference>
<organism evidence="1 2">
    <name type="scientific">Podarcis lilfordi</name>
    <name type="common">Lilford's wall lizard</name>
    <dbReference type="NCBI Taxonomy" id="74358"/>
    <lineage>
        <taxon>Eukaryota</taxon>
        <taxon>Metazoa</taxon>
        <taxon>Chordata</taxon>
        <taxon>Craniata</taxon>
        <taxon>Vertebrata</taxon>
        <taxon>Euteleostomi</taxon>
        <taxon>Lepidosauria</taxon>
        <taxon>Squamata</taxon>
        <taxon>Bifurcata</taxon>
        <taxon>Unidentata</taxon>
        <taxon>Episquamata</taxon>
        <taxon>Laterata</taxon>
        <taxon>Lacertibaenia</taxon>
        <taxon>Lacertidae</taxon>
        <taxon>Podarcis</taxon>
    </lineage>
</organism>
<evidence type="ECO:0000313" key="1">
    <source>
        <dbReference type="EMBL" id="CAI5777947.1"/>
    </source>
</evidence>
<gene>
    <name evidence="1" type="ORF">PODLI_1B034986</name>
</gene>
<dbReference type="Proteomes" id="UP001178461">
    <property type="component" value="Chromosome 6"/>
</dbReference>